<feature type="domain" description="Multidrug resistance protein MdtA-like alpha-helical hairpin" evidence="4">
    <location>
        <begin position="86"/>
        <end position="155"/>
    </location>
</feature>
<name>A0A5P1RB91_9GAMM</name>
<dbReference type="Gene3D" id="2.40.50.100">
    <property type="match status" value="1"/>
</dbReference>
<dbReference type="Gene3D" id="1.10.287.470">
    <property type="entry name" value="Helix hairpin bin"/>
    <property type="match status" value="1"/>
</dbReference>
<comment type="similarity">
    <text evidence="1">Belongs to the membrane fusion protein (MFP) (TC 8.A.1) family.</text>
</comment>
<protein>
    <submittedName>
        <fullName evidence="6">Efflux RND transporter periplasmic adaptor subunit</fullName>
    </submittedName>
</protein>
<dbReference type="InterPro" id="IPR006143">
    <property type="entry name" value="RND_pump_MFP"/>
</dbReference>
<dbReference type="Gene3D" id="2.40.420.20">
    <property type="match status" value="1"/>
</dbReference>
<evidence type="ECO:0000256" key="1">
    <source>
        <dbReference type="ARBA" id="ARBA00009477"/>
    </source>
</evidence>
<dbReference type="OrthoDB" id="5730196at2"/>
<evidence type="ECO:0000256" key="2">
    <source>
        <dbReference type="SAM" id="Coils"/>
    </source>
</evidence>
<dbReference type="Pfam" id="PF25876">
    <property type="entry name" value="HH_MFP_RND"/>
    <property type="match status" value="1"/>
</dbReference>
<dbReference type="EMBL" id="CP043869">
    <property type="protein sequence ID" value="QEQ96867.1"/>
    <property type="molecule type" value="Genomic_DNA"/>
</dbReference>
<keyword evidence="3" id="KW-0732">Signal</keyword>
<evidence type="ECO:0000259" key="4">
    <source>
        <dbReference type="Pfam" id="PF25876"/>
    </source>
</evidence>
<reference evidence="6 7" key="1">
    <citation type="journal article" date="2019" name="Biochem. Eng. J.">
        <title>Metabolic engineering of the marine bacteria Neptunomonas concharum for the production of acetoin and meso-2,3-butanediol from acetate.</title>
        <authorList>
            <person name="Li W."/>
            <person name="Pu N."/>
            <person name="Liu C.-X."/>
            <person name="Yuan Q.-P."/>
            <person name="Li Z.-J."/>
        </authorList>
    </citation>
    <scope>NUCLEOTIDE SEQUENCE [LARGE SCALE GENOMIC DNA]</scope>
    <source>
        <strain evidence="6 7">JCM17730</strain>
    </source>
</reference>
<evidence type="ECO:0000256" key="3">
    <source>
        <dbReference type="SAM" id="SignalP"/>
    </source>
</evidence>
<dbReference type="InterPro" id="IPR058624">
    <property type="entry name" value="MdtA-like_HH"/>
</dbReference>
<organism evidence="6 7">
    <name type="scientific">Neptunomonas concharum</name>
    <dbReference type="NCBI Taxonomy" id="1031538"/>
    <lineage>
        <taxon>Bacteria</taxon>
        <taxon>Pseudomonadati</taxon>
        <taxon>Pseudomonadota</taxon>
        <taxon>Gammaproteobacteria</taxon>
        <taxon>Oceanospirillales</taxon>
        <taxon>Oceanospirillaceae</taxon>
        <taxon>Neptunomonas</taxon>
    </lineage>
</organism>
<sequence length="341" mass="36684">MRRLLLAMLLSTSLMAQTAELDSYQVSLIKTPVERVFEGKVEAIASATVSAETSGRVDKIFVDVGDHVPAGATILSLVGIDQQASLNQTEAALAEALSSRSAESKQYTRVKALYERQLLSKANFDEAKARFDSASARVASAEAALKKAQQQLSYTEIKAAYSGVVSARHVEVGEAVQPGMPLMSGFDPARLRVYTDLPQRIARMSAQAPKVRVLLDQDSVIEPLNVVFFPISDSATGTVRARLELPADLQFAYPGQLVKVAVQTGEKERLLIPAEAVVHRSEVAAVYILNDAQPQLRQVRLGKLLGDRVEVLAGLSAGEKVAYDPIAAGIHLANPRIPAGE</sequence>
<feature type="domain" description="Multidrug resistance protein MdtA-like C-terminal permuted SH3" evidence="5">
    <location>
        <begin position="270"/>
        <end position="322"/>
    </location>
</feature>
<dbReference type="PANTHER" id="PTHR30469:SF18">
    <property type="entry name" value="RESISTANCE-NODULATION-CELL DIVISION (RND) EFFLUX MEMBRANE FUSION PROTEIN-RELATED"/>
    <property type="match status" value="1"/>
</dbReference>
<dbReference type="PANTHER" id="PTHR30469">
    <property type="entry name" value="MULTIDRUG RESISTANCE PROTEIN MDTA"/>
    <property type="match status" value="1"/>
</dbReference>
<dbReference type="SUPFAM" id="SSF111369">
    <property type="entry name" value="HlyD-like secretion proteins"/>
    <property type="match status" value="1"/>
</dbReference>
<keyword evidence="2" id="KW-0175">Coiled coil</keyword>
<dbReference type="Pfam" id="PF25967">
    <property type="entry name" value="RND-MFP_C"/>
    <property type="match status" value="1"/>
</dbReference>
<dbReference type="Gene3D" id="2.40.30.170">
    <property type="match status" value="1"/>
</dbReference>
<evidence type="ECO:0000313" key="6">
    <source>
        <dbReference type="EMBL" id="QEQ96867.1"/>
    </source>
</evidence>
<dbReference type="NCBIfam" id="TIGR01730">
    <property type="entry name" value="RND_mfp"/>
    <property type="match status" value="1"/>
</dbReference>
<dbReference type="Proteomes" id="UP000324760">
    <property type="component" value="Chromosome"/>
</dbReference>
<feature type="coiled-coil region" evidence="2">
    <location>
        <begin position="124"/>
        <end position="158"/>
    </location>
</feature>
<dbReference type="GO" id="GO:1990281">
    <property type="term" value="C:efflux pump complex"/>
    <property type="evidence" value="ECO:0007669"/>
    <property type="project" value="TreeGrafter"/>
</dbReference>
<proteinExistence type="inferred from homology"/>
<dbReference type="GO" id="GO:0015562">
    <property type="term" value="F:efflux transmembrane transporter activity"/>
    <property type="evidence" value="ECO:0007669"/>
    <property type="project" value="TreeGrafter"/>
</dbReference>
<feature type="signal peptide" evidence="3">
    <location>
        <begin position="1"/>
        <end position="18"/>
    </location>
</feature>
<evidence type="ECO:0000313" key="7">
    <source>
        <dbReference type="Proteomes" id="UP000324760"/>
    </source>
</evidence>
<dbReference type="KEGG" id="ncu:F0U83_09115"/>
<dbReference type="AlphaFoldDB" id="A0A5P1RB91"/>
<gene>
    <name evidence="6" type="ORF">F0U83_09115</name>
</gene>
<keyword evidence="7" id="KW-1185">Reference proteome</keyword>
<feature type="chain" id="PRO_5024918643" evidence="3">
    <location>
        <begin position="19"/>
        <end position="341"/>
    </location>
</feature>
<dbReference type="RefSeq" id="WP_138988242.1">
    <property type="nucleotide sequence ID" value="NZ_CP043869.1"/>
</dbReference>
<accession>A0A5P1RB91</accession>
<evidence type="ECO:0000259" key="5">
    <source>
        <dbReference type="Pfam" id="PF25967"/>
    </source>
</evidence>
<dbReference type="InterPro" id="IPR058627">
    <property type="entry name" value="MdtA-like_C"/>
</dbReference>